<feature type="repeat" description="WD" evidence="3">
    <location>
        <begin position="1219"/>
        <end position="1260"/>
    </location>
</feature>
<feature type="repeat" description="WD" evidence="3">
    <location>
        <begin position="1309"/>
        <end position="1341"/>
    </location>
</feature>
<reference evidence="6" key="1">
    <citation type="submission" date="2022-10" db="EMBL/GenBank/DDBJ databases">
        <title>The complete genomes of actinobacterial strains from the NBC collection.</title>
        <authorList>
            <person name="Joergensen T.S."/>
            <person name="Alvarez Arevalo M."/>
            <person name="Sterndorff E.B."/>
            <person name="Faurdal D."/>
            <person name="Vuksanovic O."/>
            <person name="Mourched A.-S."/>
            <person name="Charusanti P."/>
            <person name="Shaw S."/>
            <person name="Blin K."/>
            <person name="Weber T."/>
        </authorList>
    </citation>
    <scope>NUCLEOTIDE SEQUENCE</scope>
    <source>
        <strain evidence="6">NBC_00093</strain>
    </source>
</reference>
<dbReference type="PANTHER" id="PTHR44019:SF8">
    <property type="entry name" value="POC1 CENTRIOLAR PROTEIN HOMOLOG"/>
    <property type="match status" value="1"/>
</dbReference>
<feature type="repeat" description="WD" evidence="3">
    <location>
        <begin position="1264"/>
        <end position="1305"/>
    </location>
</feature>
<dbReference type="PROSITE" id="PS50082">
    <property type="entry name" value="WD_REPEATS_2"/>
    <property type="match status" value="12"/>
</dbReference>
<feature type="repeat" description="WD" evidence="3">
    <location>
        <begin position="953"/>
        <end position="988"/>
    </location>
</feature>
<gene>
    <name evidence="6" type="ORF">OHA22_18465</name>
</gene>
<feature type="repeat" description="WD" evidence="3">
    <location>
        <begin position="1085"/>
        <end position="1116"/>
    </location>
</feature>
<dbReference type="InterPro" id="IPR020472">
    <property type="entry name" value="WD40_PAC1"/>
</dbReference>
<dbReference type="Gene3D" id="2.130.10.10">
    <property type="entry name" value="YVTN repeat-like/Quinoprotein amine dehydrogenase"/>
    <property type="match status" value="5"/>
</dbReference>
<dbReference type="InterPro" id="IPR050505">
    <property type="entry name" value="WDR55/POC1"/>
</dbReference>
<keyword evidence="2" id="KW-0677">Repeat</keyword>
<dbReference type="InterPro" id="IPR049052">
    <property type="entry name" value="nSTAND1"/>
</dbReference>
<feature type="compositionally biased region" description="Low complexity" evidence="4">
    <location>
        <begin position="896"/>
        <end position="909"/>
    </location>
</feature>
<dbReference type="PANTHER" id="PTHR44019">
    <property type="entry name" value="WD REPEAT-CONTAINING PROTEIN 55"/>
    <property type="match status" value="1"/>
</dbReference>
<dbReference type="PROSITE" id="PS50294">
    <property type="entry name" value="WD_REPEATS_REGION"/>
    <property type="match status" value="11"/>
</dbReference>
<dbReference type="SUPFAM" id="SSF101898">
    <property type="entry name" value="NHL repeat"/>
    <property type="match status" value="1"/>
</dbReference>
<dbReference type="PRINTS" id="PR00320">
    <property type="entry name" value="GPROTEINBRPT"/>
</dbReference>
<keyword evidence="1 3" id="KW-0853">WD repeat</keyword>
<accession>A0AAU1ZY92</accession>
<feature type="compositionally biased region" description="Gly residues" evidence="4">
    <location>
        <begin position="448"/>
        <end position="481"/>
    </location>
</feature>
<feature type="repeat" description="WD" evidence="3">
    <location>
        <begin position="695"/>
        <end position="725"/>
    </location>
</feature>
<dbReference type="SUPFAM" id="SSF52540">
    <property type="entry name" value="P-loop containing nucleoside triphosphate hydrolases"/>
    <property type="match status" value="1"/>
</dbReference>
<dbReference type="Pfam" id="PF00400">
    <property type="entry name" value="WD40"/>
    <property type="match status" value="13"/>
</dbReference>
<organism evidence="6">
    <name type="scientific">Streptomyces sp. NBC_00093</name>
    <dbReference type="NCBI Taxonomy" id="2975649"/>
    <lineage>
        <taxon>Bacteria</taxon>
        <taxon>Bacillati</taxon>
        <taxon>Actinomycetota</taxon>
        <taxon>Actinomycetes</taxon>
        <taxon>Kitasatosporales</taxon>
        <taxon>Streptomycetaceae</taxon>
        <taxon>Streptomyces</taxon>
    </lineage>
</organism>
<dbReference type="SUPFAM" id="SSF50998">
    <property type="entry name" value="Quinoprotein alcohol dehydrogenase-like"/>
    <property type="match status" value="1"/>
</dbReference>
<dbReference type="InterPro" id="IPR011047">
    <property type="entry name" value="Quinoprotein_ADH-like_sf"/>
</dbReference>
<feature type="repeat" description="WD" evidence="3">
    <location>
        <begin position="740"/>
        <end position="773"/>
    </location>
</feature>
<evidence type="ECO:0000256" key="2">
    <source>
        <dbReference type="ARBA" id="ARBA00022737"/>
    </source>
</evidence>
<dbReference type="SUPFAM" id="SSF47413">
    <property type="entry name" value="lambda repressor-like DNA-binding domains"/>
    <property type="match status" value="1"/>
</dbReference>
<feature type="compositionally biased region" description="Gly residues" evidence="4">
    <location>
        <begin position="423"/>
        <end position="440"/>
    </location>
</feature>
<dbReference type="PROSITE" id="PS00678">
    <property type="entry name" value="WD_REPEATS_1"/>
    <property type="match status" value="3"/>
</dbReference>
<feature type="repeat" description="WD" evidence="3">
    <location>
        <begin position="1130"/>
        <end position="1162"/>
    </location>
</feature>
<dbReference type="InterPro" id="IPR010982">
    <property type="entry name" value="Lambda_DNA-bd_dom_sf"/>
</dbReference>
<feature type="repeat" description="WD" evidence="3">
    <location>
        <begin position="1040"/>
        <end position="1081"/>
    </location>
</feature>
<evidence type="ECO:0000256" key="1">
    <source>
        <dbReference type="ARBA" id="ARBA00022574"/>
    </source>
</evidence>
<feature type="repeat" description="WD" evidence="3">
    <location>
        <begin position="908"/>
        <end position="941"/>
    </location>
</feature>
<name>A0AAU1ZY92_9ACTN</name>
<feature type="repeat" description="WD" evidence="3">
    <location>
        <begin position="1002"/>
        <end position="1035"/>
    </location>
</feature>
<feature type="repeat" description="WD" evidence="3">
    <location>
        <begin position="1181"/>
        <end position="1207"/>
    </location>
</feature>
<protein>
    <submittedName>
        <fullName evidence="6">XRE family transcriptional regulator</fullName>
    </submittedName>
</protein>
<dbReference type="Pfam" id="PF20703">
    <property type="entry name" value="nSTAND1"/>
    <property type="match status" value="2"/>
</dbReference>
<dbReference type="InterPro" id="IPR019775">
    <property type="entry name" value="WD40_repeat_CS"/>
</dbReference>
<sequence>MPRRERPLDAGDGPLVEFAAGLRRLRRKAGNPPYRRLAEQAHYSISTLSSAASGQRLPTLAVTLAYVRACDGDVEEWEQLWREAAVLLGEEYPASGPAEEDDQPPPYAGLRSFREEDSEWFFGRERLLEELVGRLERQRFVVVIGASGSGKSSLLRAGLVPRLEAAAATTVVVLTPGARPLEECAVRLGAMAGLMPGALYGELREDPENLGRLVRQITAPRPGVADGELVLVVDQFEETFTLCQDVAERDRFIEALVSAAADASGRCRVALGARADFYAHCTHHAPLVEAMRDAQVPVGPMSLDELRRAVVQPAQRAGLTIEGALLTTLIAQAHGQAGVLPLLSHALLQTWRRRRGNALTRDAFEAAGGLEGALARTAEEFYQQLAPGRQQLARQVFVRLTALGDGTEDTRRPARLEELDGLAGAGEGGGAGDGNRAGGEGEGEGGDGDGAGAGAGGGGDRAGAGGAGRGGDTGVGGGTGTGTDADPGVGVGEIRAVLDLAAGARLLTLDRERVELAHEALIRCWPRLHGWLTEDREATRTARRLTDAAQTWEALGREPGALYRGTRLALAAGLDRTTMSVPEREFLDAGLAARAAEHAAVRRRARFRRLGVGLLSVLLVLTTTTAALAVRAQRAADQQRDVVGSQRAAERAAALRGVNPALAAQLSLAAYRLSPTPEARGSVLSTFATPYATQLTDRQAAVTALAFSADGRILVTGDADGTVRLQEVPDPHRPTGPVTLGRLGGTVRTVAVSPDGRLLAAGGEEGTVGLWDIGDVRHPRLATRLPGGAGPVVGLGFAPEGRSRTLTTAARDGIRVWQLSNPRSPHALATLDAGPDITAAAFHRDGRTLATGHDDGAVRLSELTESGGQPRLRRLSTVPGRTGLPGEAGGADWADQTAPTPQATQPTPTAHTGPVNAMAFAPDGRQLATGGADFTVRLWDVGQAGRPRQTQVLTTHTDAVNAVAFSPDGRQLATGGTDGTVRRWDVESAGEGDGSAREVAVLTGHTGSVRALAFGPGGRTLASGSEDQSTRLWDLPGPALTGATSSLYSVAFSPDGRLLATASYDRVVRLWNLADRNRPRELPPLTGHTGPVNSVAFRPDGRTLASASADGTLRMWAPGADGPSRLLSAVPARIDHVNTLAFSPDGGTLATGGEQGTVRIWNTTDVRNPRPLSALRLTGAVDSVAFAPDGRTLAVAGRNRTATLWNVTLRRHPARLSVLTGHTGAVKSVAFTPDGRTLATGSEDRTVRLWSLDDPRHPLSYDRLTGYTDGVMSVAFAPDGRTLAAASADKRVRLYGLSAGGEAREPVLLAAHTKPVDTLAFSPDGRTLATGSEDWTALLWDPDIDRVAERICATAYPTITRAEWRQYFPQWKYRPPCGS</sequence>
<dbReference type="GO" id="GO:0003677">
    <property type="term" value="F:DNA binding"/>
    <property type="evidence" value="ECO:0007669"/>
    <property type="project" value="InterPro"/>
</dbReference>
<dbReference type="InterPro" id="IPR027417">
    <property type="entry name" value="P-loop_NTPase"/>
</dbReference>
<feature type="region of interest" description="Disordered" evidence="4">
    <location>
        <begin position="420"/>
        <end position="489"/>
    </location>
</feature>
<dbReference type="SMART" id="SM00320">
    <property type="entry name" value="WD40"/>
    <property type="match status" value="14"/>
</dbReference>
<dbReference type="InterPro" id="IPR001680">
    <property type="entry name" value="WD40_rpt"/>
</dbReference>
<evidence type="ECO:0000256" key="3">
    <source>
        <dbReference type="PROSITE-ProRule" id="PRU00221"/>
    </source>
</evidence>
<dbReference type="CDD" id="cd00200">
    <property type="entry name" value="WD40"/>
    <property type="match status" value="3"/>
</dbReference>
<dbReference type="InterPro" id="IPR015943">
    <property type="entry name" value="WD40/YVTN_repeat-like_dom_sf"/>
</dbReference>
<dbReference type="Gene3D" id="3.40.50.300">
    <property type="entry name" value="P-loop containing nucleotide triphosphate hydrolases"/>
    <property type="match status" value="1"/>
</dbReference>
<evidence type="ECO:0000259" key="5">
    <source>
        <dbReference type="Pfam" id="PF20703"/>
    </source>
</evidence>
<proteinExistence type="predicted"/>
<dbReference type="EMBL" id="CP108222">
    <property type="protein sequence ID" value="WTT17381.1"/>
    <property type="molecule type" value="Genomic_DNA"/>
</dbReference>
<evidence type="ECO:0000256" key="4">
    <source>
        <dbReference type="SAM" id="MobiDB-lite"/>
    </source>
</evidence>
<feature type="domain" description="Novel STAND NTPase 1" evidence="5">
    <location>
        <begin position="106"/>
        <end position="419"/>
    </location>
</feature>
<feature type="domain" description="Novel STAND NTPase 1" evidence="5">
    <location>
        <begin position="494"/>
        <end position="559"/>
    </location>
</feature>
<evidence type="ECO:0000313" key="6">
    <source>
        <dbReference type="EMBL" id="WTT17381.1"/>
    </source>
</evidence>
<feature type="region of interest" description="Disordered" evidence="4">
    <location>
        <begin position="866"/>
        <end position="909"/>
    </location>
</feature>